<dbReference type="InterPro" id="IPR016818">
    <property type="entry name" value="NOSIP"/>
</dbReference>
<dbReference type="FunFam" id="3.30.40.10:FF:000673">
    <property type="entry name" value="RING finger domain protein, putative"/>
    <property type="match status" value="1"/>
</dbReference>
<dbReference type="STRING" id="1051890.A0A3N4LHC5"/>
<keyword evidence="3" id="KW-0479">Metal-binding</keyword>
<evidence type="ECO:0000256" key="2">
    <source>
        <dbReference type="ARBA" id="ARBA00008126"/>
    </source>
</evidence>
<keyword evidence="12" id="KW-1185">Reference proteome</keyword>
<evidence type="ECO:0000256" key="7">
    <source>
        <dbReference type="PIRNR" id="PIRNR023577"/>
    </source>
</evidence>
<dbReference type="Gene3D" id="3.30.40.10">
    <property type="entry name" value="Zinc/RING finger domain, C3HC4 (zinc finger)"/>
    <property type="match status" value="2"/>
</dbReference>
<dbReference type="SUPFAM" id="SSF57850">
    <property type="entry name" value="RING/U-box"/>
    <property type="match status" value="2"/>
</dbReference>
<dbReference type="OrthoDB" id="116827at2759"/>
<sequence>MSHSKRNTSLAFFTSYERSLLKGDYGKQKSRLGRENFKAFDACNLCLQRARDPVACEAHAHIFCRECVMENLLTQRKEIKRMQTELDRRMKEEEEERAREDEEAKQRAIRDFDLLQMGLELRNGRKASRSQVEVTGRENGKLILEEVVKVDQNRGDGVKTKKRKFEVDEDELKRIAKEEQQKKKTEITEEKKAASAAKLPSFWVPSLTPSVANADAPRKNLKLSPVCPVSDTNHIHHFSLKTLVDVKFTEEKDDKNKHGEPQRSCPSCKRALNNASKAMLAKPCGHVICKPCVDKFVRPKDNPHDRSAKTQRCYVCDIDLSDKKSSSKKNGDKDRIRPGLVLIESDGTGFTAGGGIVTTERQGIAFQC</sequence>
<keyword evidence="4 8" id="KW-0863">Zinc-finger</keyword>
<proteinExistence type="inferred from homology"/>
<dbReference type="PANTHER" id="PTHR13063:SF10">
    <property type="entry name" value="NITRIC OXIDE SYNTHASE-INTERACTING PROTEIN"/>
    <property type="match status" value="1"/>
</dbReference>
<dbReference type="GO" id="GO:0061630">
    <property type="term" value="F:ubiquitin protein ligase activity"/>
    <property type="evidence" value="ECO:0007669"/>
    <property type="project" value="InterPro"/>
</dbReference>
<feature type="coiled-coil region" evidence="9">
    <location>
        <begin position="69"/>
        <end position="111"/>
    </location>
</feature>
<evidence type="ECO:0000313" key="12">
    <source>
        <dbReference type="Proteomes" id="UP000267821"/>
    </source>
</evidence>
<dbReference type="InterPro" id="IPR031790">
    <property type="entry name" value="Znf-NOSIP"/>
</dbReference>
<accession>A0A3N4LHC5</accession>
<dbReference type="InterPro" id="IPR027370">
    <property type="entry name" value="Znf-RING_euk"/>
</dbReference>
<dbReference type="SMART" id="SM00184">
    <property type="entry name" value="RING"/>
    <property type="match status" value="1"/>
</dbReference>
<protein>
    <recommendedName>
        <fullName evidence="10">RING-type domain-containing protein</fullName>
    </recommendedName>
</protein>
<keyword evidence="9" id="KW-0175">Coiled coil</keyword>
<evidence type="ECO:0000256" key="8">
    <source>
        <dbReference type="PROSITE-ProRule" id="PRU00175"/>
    </source>
</evidence>
<dbReference type="InterPro" id="IPR017907">
    <property type="entry name" value="Znf_RING_CS"/>
</dbReference>
<evidence type="ECO:0000256" key="5">
    <source>
        <dbReference type="ARBA" id="ARBA00022833"/>
    </source>
</evidence>
<gene>
    <name evidence="11" type="ORF">L211DRAFT_789146</name>
</gene>
<dbReference type="Pfam" id="PF15906">
    <property type="entry name" value="zf-NOSIP"/>
    <property type="match status" value="1"/>
</dbReference>
<keyword evidence="6 7" id="KW-0539">Nucleus</keyword>
<keyword evidence="5" id="KW-0862">Zinc</keyword>
<evidence type="ECO:0000256" key="3">
    <source>
        <dbReference type="ARBA" id="ARBA00022723"/>
    </source>
</evidence>
<name>A0A3N4LHC5_9PEZI</name>
<dbReference type="PANTHER" id="PTHR13063">
    <property type="entry name" value="ENOS INTERACTING PROTEIN"/>
    <property type="match status" value="1"/>
</dbReference>
<evidence type="ECO:0000259" key="10">
    <source>
        <dbReference type="PROSITE" id="PS50089"/>
    </source>
</evidence>
<dbReference type="PIRSF" id="PIRSF023577">
    <property type="entry name" value="ENOS_interacting"/>
    <property type="match status" value="1"/>
</dbReference>
<dbReference type="EMBL" id="ML121553">
    <property type="protein sequence ID" value="RPB22290.1"/>
    <property type="molecule type" value="Genomic_DNA"/>
</dbReference>
<feature type="domain" description="RING-type" evidence="10">
    <location>
        <begin position="265"/>
        <end position="317"/>
    </location>
</feature>
<dbReference type="Pfam" id="PF13445">
    <property type="entry name" value="zf-RING_UBOX"/>
    <property type="match status" value="1"/>
</dbReference>
<dbReference type="PROSITE" id="PS00518">
    <property type="entry name" value="ZF_RING_1"/>
    <property type="match status" value="1"/>
</dbReference>
<dbReference type="InterPro" id="IPR001841">
    <property type="entry name" value="Znf_RING"/>
</dbReference>
<evidence type="ECO:0000256" key="1">
    <source>
        <dbReference type="ARBA" id="ARBA00004123"/>
    </source>
</evidence>
<evidence type="ECO:0000256" key="6">
    <source>
        <dbReference type="ARBA" id="ARBA00023242"/>
    </source>
</evidence>
<comment type="similarity">
    <text evidence="2 7">Belongs to the NOSIP family.</text>
</comment>
<dbReference type="InParanoid" id="A0A3N4LHC5"/>
<dbReference type="AlphaFoldDB" id="A0A3N4LHC5"/>
<evidence type="ECO:0000256" key="9">
    <source>
        <dbReference type="SAM" id="Coils"/>
    </source>
</evidence>
<dbReference type="GO" id="GO:0008270">
    <property type="term" value="F:zinc ion binding"/>
    <property type="evidence" value="ECO:0007669"/>
    <property type="project" value="UniProtKB-KW"/>
</dbReference>
<evidence type="ECO:0000313" key="11">
    <source>
        <dbReference type="EMBL" id="RPB22290.1"/>
    </source>
</evidence>
<comment type="subcellular location">
    <subcellularLocation>
        <location evidence="1 7">Nucleus</location>
    </subcellularLocation>
</comment>
<reference evidence="11 12" key="1">
    <citation type="journal article" date="2018" name="Nat. Ecol. Evol.">
        <title>Pezizomycetes genomes reveal the molecular basis of ectomycorrhizal truffle lifestyle.</title>
        <authorList>
            <person name="Murat C."/>
            <person name="Payen T."/>
            <person name="Noel B."/>
            <person name="Kuo A."/>
            <person name="Morin E."/>
            <person name="Chen J."/>
            <person name="Kohler A."/>
            <person name="Krizsan K."/>
            <person name="Balestrini R."/>
            <person name="Da Silva C."/>
            <person name="Montanini B."/>
            <person name="Hainaut M."/>
            <person name="Levati E."/>
            <person name="Barry K.W."/>
            <person name="Belfiori B."/>
            <person name="Cichocki N."/>
            <person name="Clum A."/>
            <person name="Dockter R.B."/>
            <person name="Fauchery L."/>
            <person name="Guy J."/>
            <person name="Iotti M."/>
            <person name="Le Tacon F."/>
            <person name="Lindquist E.A."/>
            <person name="Lipzen A."/>
            <person name="Malagnac F."/>
            <person name="Mello A."/>
            <person name="Molinier V."/>
            <person name="Miyauchi S."/>
            <person name="Poulain J."/>
            <person name="Riccioni C."/>
            <person name="Rubini A."/>
            <person name="Sitrit Y."/>
            <person name="Splivallo R."/>
            <person name="Traeger S."/>
            <person name="Wang M."/>
            <person name="Zifcakova L."/>
            <person name="Wipf D."/>
            <person name="Zambonelli A."/>
            <person name="Paolocci F."/>
            <person name="Nowrousian M."/>
            <person name="Ottonello S."/>
            <person name="Baldrian P."/>
            <person name="Spatafora J.W."/>
            <person name="Henrissat B."/>
            <person name="Nagy L.G."/>
            <person name="Aury J.M."/>
            <person name="Wincker P."/>
            <person name="Grigoriev I.V."/>
            <person name="Bonfante P."/>
            <person name="Martin F.M."/>
        </authorList>
    </citation>
    <scope>NUCLEOTIDE SEQUENCE [LARGE SCALE GENOMIC DNA]</scope>
    <source>
        <strain evidence="11 12">ATCC MYA-4762</strain>
    </source>
</reference>
<organism evidence="11 12">
    <name type="scientific">Terfezia boudieri ATCC MYA-4762</name>
    <dbReference type="NCBI Taxonomy" id="1051890"/>
    <lineage>
        <taxon>Eukaryota</taxon>
        <taxon>Fungi</taxon>
        <taxon>Dikarya</taxon>
        <taxon>Ascomycota</taxon>
        <taxon>Pezizomycotina</taxon>
        <taxon>Pezizomycetes</taxon>
        <taxon>Pezizales</taxon>
        <taxon>Pezizaceae</taxon>
        <taxon>Terfezia</taxon>
    </lineage>
</organism>
<dbReference type="PROSITE" id="PS50089">
    <property type="entry name" value="ZF_RING_2"/>
    <property type="match status" value="1"/>
</dbReference>
<evidence type="ECO:0000256" key="4">
    <source>
        <dbReference type="ARBA" id="ARBA00022771"/>
    </source>
</evidence>
<dbReference type="InterPro" id="IPR013083">
    <property type="entry name" value="Znf_RING/FYVE/PHD"/>
</dbReference>
<dbReference type="Proteomes" id="UP000267821">
    <property type="component" value="Unassembled WGS sequence"/>
</dbReference>
<feature type="coiled-coil region" evidence="9">
    <location>
        <begin position="162"/>
        <end position="197"/>
    </location>
</feature>
<dbReference type="GO" id="GO:0005634">
    <property type="term" value="C:nucleus"/>
    <property type="evidence" value="ECO:0007669"/>
    <property type="project" value="UniProtKB-SubCell"/>
</dbReference>